<dbReference type="GO" id="GO:0016787">
    <property type="term" value="F:hydrolase activity"/>
    <property type="evidence" value="ECO:0007669"/>
    <property type="project" value="UniProtKB-KW"/>
</dbReference>
<gene>
    <name evidence="11" type="ORF">DFP90_102173</name>
</gene>
<evidence type="ECO:0000256" key="3">
    <source>
        <dbReference type="ARBA" id="ARBA00022806"/>
    </source>
</evidence>
<dbReference type="InterPro" id="IPR001650">
    <property type="entry name" value="Helicase_C-like"/>
</dbReference>
<reference evidence="11 12" key="1">
    <citation type="submission" date="2018-07" db="EMBL/GenBank/DDBJ databases">
        <title>Genomic Encyclopedia of Type Strains, Phase III (KMG-III): the genomes of soil and plant-associated and newly described type strains.</title>
        <authorList>
            <person name="Whitman W."/>
        </authorList>
    </citation>
    <scope>NUCLEOTIDE SEQUENCE [LARGE SCALE GENOMIC DNA]</scope>
    <source>
        <strain evidence="11 12">CECT 8488</strain>
    </source>
</reference>
<dbReference type="RefSeq" id="WP_115935708.1">
    <property type="nucleotide sequence ID" value="NZ_QRDW01000002.1"/>
</dbReference>
<keyword evidence="2" id="KW-0378">Hydrolase</keyword>
<dbReference type="GO" id="GO:0005829">
    <property type="term" value="C:cytosol"/>
    <property type="evidence" value="ECO:0007669"/>
    <property type="project" value="TreeGrafter"/>
</dbReference>
<dbReference type="SMART" id="SM00487">
    <property type="entry name" value="DEXDc"/>
    <property type="match status" value="1"/>
</dbReference>
<dbReference type="PROSITE" id="PS51195">
    <property type="entry name" value="Q_MOTIF"/>
    <property type="match status" value="1"/>
</dbReference>
<feature type="compositionally biased region" description="Basic residues" evidence="7">
    <location>
        <begin position="402"/>
        <end position="414"/>
    </location>
</feature>
<feature type="domain" description="DEAD-box RNA helicase Q" evidence="10">
    <location>
        <begin position="2"/>
        <end position="30"/>
    </location>
</feature>
<organism evidence="11 12">
    <name type="scientific">Aestuariispira insulae</name>
    <dbReference type="NCBI Taxonomy" id="1461337"/>
    <lineage>
        <taxon>Bacteria</taxon>
        <taxon>Pseudomonadati</taxon>
        <taxon>Pseudomonadota</taxon>
        <taxon>Alphaproteobacteria</taxon>
        <taxon>Rhodospirillales</taxon>
        <taxon>Kiloniellaceae</taxon>
        <taxon>Aestuariispira</taxon>
    </lineage>
</organism>
<evidence type="ECO:0000259" key="10">
    <source>
        <dbReference type="PROSITE" id="PS51195"/>
    </source>
</evidence>
<evidence type="ECO:0000256" key="4">
    <source>
        <dbReference type="ARBA" id="ARBA00022840"/>
    </source>
</evidence>
<evidence type="ECO:0000256" key="2">
    <source>
        <dbReference type="ARBA" id="ARBA00022801"/>
    </source>
</evidence>
<dbReference type="PROSITE" id="PS51194">
    <property type="entry name" value="HELICASE_CTER"/>
    <property type="match status" value="1"/>
</dbReference>
<feature type="domain" description="Helicase C-terminal" evidence="9">
    <location>
        <begin position="232"/>
        <end position="379"/>
    </location>
</feature>
<comment type="similarity">
    <text evidence="5">Belongs to the DEAD box helicase family.</text>
</comment>
<dbReference type="GO" id="GO:0003676">
    <property type="term" value="F:nucleic acid binding"/>
    <property type="evidence" value="ECO:0007669"/>
    <property type="project" value="InterPro"/>
</dbReference>
<evidence type="ECO:0000259" key="9">
    <source>
        <dbReference type="PROSITE" id="PS51194"/>
    </source>
</evidence>
<dbReference type="OrthoDB" id="9805696at2"/>
<evidence type="ECO:0000256" key="5">
    <source>
        <dbReference type="ARBA" id="ARBA00038437"/>
    </source>
</evidence>
<dbReference type="InterPro" id="IPR044742">
    <property type="entry name" value="DEAD/DEAH_RhlB"/>
</dbReference>
<proteinExistence type="inferred from homology"/>
<evidence type="ECO:0000256" key="6">
    <source>
        <dbReference type="PROSITE-ProRule" id="PRU00552"/>
    </source>
</evidence>
<sequence length="500" mass="54183">MTTFKDLGLNADILRALNEAGYENPTPIQAEVVPPMSQGRNILGTAQTGTGKTASFVLPLLQQIANGAARPSAKACGTLILVPTRELAVQIVDNIKIYSRHMKASVAMVIGGVSANPQIQQMKKGVDILVATPGRLEDLQSSGDIRLDETRCVVLDEADQMLDFGFVPAIRRILKKLPQRRQTVLLSATMPEEIRKLANQFVKNPVEIAVAPVSKPIERIDQKVIHLPKADKKRALLSLLGDDDLERAIVFSRTKHGASKLSQFLEKAGLKSAAIHGNKSQNARQNTINGFRDGKLNILVATDIAARGIDIDDVSHVVNFDLPDVPEVYVHRIGRTARAGKSGIAFTLCDPTEKDLLKRIERLTGIGLTVSQIDLADLPARSAPAANETGAESKPQEDGQQPKRRRSRGRKRNSRGGQNGQGQSAQGQKTQGQGARNQAARPDSGGNKPQKPAGSKPRRNRNQKHQGEQRPGSEGDSAGLSRMLNNANKKRRPRQQSTGA</sequence>
<name>A0A3D9HRX4_9PROT</name>
<dbReference type="CDD" id="cd00268">
    <property type="entry name" value="DEADc"/>
    <property type="match status" value="1"/>
</dbReference>
<dbReference type="EMBL" id="QRDW01000002">
    <property type="protein sequence ID" value="RED52155.1"/>
    <property type="molecule type" value="Genomic_DNA"/>
</dbReference>
<evidence type="ECO:0000259" key="8">
    <source>
        <dbReference type="PROSITE" id="PS51192"/>
    </source>
</evidence>
<feature type="domain" description="Helicase ATP-binding" evidence="8">
    <location>
        <begin position="33"/>
        <end position="208"/>
    </location>
</feature>
<dbReference type="Pfam" id="PF00271">
    <property type="entry name" value="Helicase_C"/>
    <property type="match status" value="1"/>
</dbReference>
<dbReference type="AlphaFoldDB" id="A0A3D9HRX4"/>
<protein>
    <submittedName>
        <fullName evidence="11">ATP-dependent RNA helicase RhlE</fullName>
    </submittedName>
</protein>
<comment type="caution">
    <text evidence="11">The sequence shown here is derived from an EMBL/GenBank/DDBJ whole genome shotgun (WGS) entry which is preliminary data.</text>
</comment>
<keyword evidence="4" id="KW-0067">ATP-binding</keyword>
<feature type="region of interest" description="Disordered" evidence="7">
    <location>
        <begin position="382"/>
        <end position="500"/>
    </location>
</feature>
<dbReference type="CDD" id="cd18787">
    <property type="entry name" value="SF2_C_DEAD"/>
    <property type="match status" value="1"/>
</dbReference>
<dbReference type="InterPro" id="IPR014014">
    <property type="entry name" value="RNA_helicase_DEAD_Q_motif"/>
</dbReference>
<keyword evidence="1" id="KW-0547">Nucleotide-binding</keyword>
<dbReference type="GO" id="GO:0005524">
    <property type="term" value="F:ATP binding"/>
    <property type="evidence" value="ECO:0007669"/>
    <property type="project" value="UniProtKB-KW"/>
</dbReference>
<dbReference type="PROSITE" id="PS51192">
    <property type="entry name" value="HELICASE_ATP_BIND_1"/>
    <property type="match status" value="1"/>
</dbReference>
<dbReference type="PANTHER" id="PTHR47959:SF13">
    <property type="entry name" value="ATP-DEPENDENT RNA HELICASE RHLE"/>
    <property type="match status" value="1"/>
</dbReference>
<dbReference type="Pfam" id="PF00270">
    <property type="entry name" value="DEAD"/>
    <property type="match status" value="1"/>
</dbReference>
<dbReference type="SMART" id="SM00490">
    <property type="entry name" value="HELICc"/>
    <property type="match status" value="1"/>
</dbReference>
<keyword evidence="3 11" id="KW-0347">Helicase</keyword>
<dbReference type="PANTHER" id="PTHR47959">
    <property type="entry name" value="ATP-DEPENDENT RNA HELICASE RHLE-RELATED"/>
    <property type="match status" value="1"/>
</dbReference>
<evidence type="ECO:0000256" key="7">
    <source>
        <dbReference type="SAM" id="MobiDB-lite"/>
    </source>
</evidence>
<accession>A0A3D9HRX4</accession>
<dbReference type="InterPro" id="IPR014001">
    <property type="entry name" value="Helicase_ATP-bd"/>
</dbReference>
<evidence type="ECO:0000313" key="11">
    <source>
        <dbReference type="EMBL" id="RED52155.1"/>
    </source>
</evidence>
<dbReference type="SUPFAM" id="SSF52540">
    <property type="entry name" value="P-loop containing nucleoside triphosphate hydrolases"/>
    <property type="match status" value="1"/>
</dbReference>
<evidence type="ECO:0000256" key="1">
    <source>
        <dbReference type="ARBA" id="ARBA00022741"/>
    </source>
</evidence>
<dbReference type="GO" id="GO:0003724">
    <property type="term" value="F:RNA helicase activity"/>
    <property type="evidence" value="ECO:0007669"/>
    <property type="project" value="InterPro"/>
</dbReference>
<dbReference type="Gene3D" id="3.40.50.300">
    <property type="entry name" value="P-loop containing nucleotide triphosphate hydrolases"/>
    <property type="match status" value="2"/>
</dbReference>
<dbReference type="InterPro" id="IPR027417">
    <property type="entry name" value="P-loop_NTPase"/>
</dbReference>
<dbReference type="InterPro" id="IPR050079">
    <property type="entry name" value="DEAD_box_RNA_helicase"/>
</dbReference>
<feature type="short sequence motif" description="Q motif" evidence="6">
    <location>
        <begin position="2"/>
        <end position="30"/>
    </location>
</feature>
<dbReference type="Proteomes" id="UP000256845">
    <property type="component" value="Unassembled WGS sequence"/>
</dbReference>
<dbReference type="InterPro" id="IPR011545">
    <property type="entry name" value="DEAD/DEAH_box_helicase_dom"/>
</dbReference>
<evidence type="ECO:0000313" key="12">
    <source>
        <dbReference type="Proteomes" id="UP000256845"/>
    </source>
</evidence>
<keyword evidence="12" id="KW-1185">Reference proteome</keyword>